<feature type="transmembrane region" description="Helical" evidence="10">
    <location>
        <begin position="326"/>
        <end position="344"/>
    </location>
</feature>
<feature type="region of interest" description="Disordered" evidence="9">
    <location>
        <begin position="1"/>
        <end position="33"/>
    </location>
</feature>
<comment type="subcellular location">
    <subcellularLocation>
        <location evidence="1">Endoplasmic reticulum membrane</location>
        <topology evidence="1">Multi-pass membrane protein</topology>
    </subcellularLocation>
</comment>
<keyword evidence="13" id="KW-1185">Reference proteome</keyword>
<keyword evidence="4" id="KW-0050">Antiport</keyword>
<dbReference type="InterPro" id="IPR013657">
    <property type="entry name" value="SCL35B1-4/HUT1"/>
</dbReference>
<dbReference type="Pfam" id="PF08449">
    <property type="entry name" value="UAA"/>
    <property type="match status" value="1"/>
</dbReference>
<dbReference type="AlphaFoldDB" id="A0A2K1JU66"/>
<dbReference type="EnsemblPlants" id="Pp3c11_9530V3.2">
    <property type="protein sequence ID" value="Pp3c11_9530V3.2"/>
    <property type="gene ID" value="Pp3c11_9530"/>
</dbReference>
<evidence type="ECO:0000256" key="4">
    <source>
        <dbReference type="ARBA" id="ARBA00022449"/>
    </source>
</evidence>
<dbReference type="InParanoid" id="A0A2K1JU66"/>
<dbReference type="GO" id="GO:0005459">
    <property type="term" value="F:UDP-galactose transmembrane transporter activity"/>
    <property type="evidence" value="ECO:0000318"/>
    <property type="project" value="GO_Central"/>
</dbReference>
<dbReference type="GO" id="GO:0005460">
    <property type="term" value="F:UDP-glucose transmembrane transporter activity"/>
    <property type="evidence" value="ECO:0000318"/>
    <property type="project" value="GO_Central"/>
</dbReference>
<dbReference type="PANTHER" id="PTHR10778">
    <property type="entry name" value="SOLUTE CARRIER FAMILY 35 MEMBER B"/>
    <property type="match status" value="1"/>
</dbReference>
<evidence type="ECO:0000256" key="1">
    <source>
        <dbReference type="ARBA" id="ARBA00004477"/>
    </source>
</evidence>
<dbReference type="EnsemblPlants" id="Pp3c11_9530V3.1">
    <property type="protein sequence ID" value="Pp3c11_9530V3.1"/>
    <property type="gene ID" value="Pp3c11_9530"/>
</dbReference>
<keyword evidence="8 10" id="KW-0472">Membrane</keyword>
<dbReference type="Gramene" id="Pp3c11_9530V3.2">
    <property type="protein sequence ID" value="Pp3c11_9530V3.2"/>
    <property type="gene ID" value="Pp3c11_9530"/>
</dbReference>
<reference evidence="12" key="3">
    <citation type="submission" date="2020-12" db="UniProtKB">
        <authorList>
            <consortium name="EnsemblPlants"/>
        </authorList>
    </citation>
    <scope>IDENTIFICATION</scope>
</reference>
<accession>A0A2K1JU66</accession>
<reference evidence="11 13" key="1">
    <citation type="journal article" date="2008" name="Science">
        <title>The Physcomitrella genome reveals evolutionary insights into the conquest of land by plants.</title>
        <authorList>
            <person name="Rensing S."/>
            <person name="Lang D."/>
            <person name="Zimmer A."/>
            <person name="Terry A."/>
            <person name="Salamov A."/>
            <person name="Shapiro H."/>
            <person name="Nishiyama T."/>
            <person name="Perroud P.-F."/>
            <person name="Lindquist E."/>
            <person name="Kamisugi Y."/>
            <person name="Tanahashi T."/>
            <person name="Sakakibara K."/>
            <person name="Fujita T."/>
            <person name="Oishi K."/>
            <person name="Shin-I T."/>
            <person name="Kuroki Y."/>
            <person name="Toyoda A."/>
            <person name="Suzuki Y."/>
            <person name="Hashimoto A."/>
            <person name="Yamaguchi K."/>
            <person name="Sugano A."/>
            <person name="Kohara Y."/>
            <person name="Fujiyama A."/>
            <person name="Anterola A."/>
            <person name="Aoki S."/>
            <person name="Ashton N."/>
            <person name="Barbazuk W.B."/>
            <person name="Barker E."/>
            <person name="Bennetzen J."/>
            <person name="Bezanilla M."/>
            <person name="Blankenship R."/>
            <person name="Cho S.H."/>
            <person name="Dutcher S."/>
            <person name="Estelle M."/>
            <person name="Fawcett J.A."/>
            <person name="Gundlach H."/>
            <person name="Hanada K."/>
            <person name="Heyl A."/>
            <person name="Hicks K.A."/>
            <person name="Hugh J."/>
            <person name="Lohr M."/>
            <person name="Mayer K."/>
            <person name="Melkozernov A."/>
            <person name="Murata T."/>
            <person name="Nelson D."/>
            <person name="Pils B."/>
            <person name="Prigge M."/>
            <person name="Reiss B."/>
            <person name="Renner T."/>
            <person name="Rombauts S."/>
            <person name="Rushton P."/>
            <person name="Sanderfoot A."/>
            <person name="Schween G."/>
            <person name="Shiu S.-H."/>
            <person name="Stueber K."/>
            <person name="Theodoulou F.L."/>
            <person name="Tu H."/>
            <person name="Van de Peer Y."/>
            <person name="Verrier P.J."/>
            <person name="Waters E."/>
            <person name="Wood A."/>
            <person name="Yang L."/>
            <person name="Cove D."/>
            <person name="Cuming A."/>
            <person name="Hasebe M."/>
            <person name="Lucas S."/>
            <person name="Mishler D.B."/>
            <person name="Reski R."/>
            <person name="Grigoriev I."/>
            <person name="Quatrano R.S."/>
            <person name="Boore J.L."/>
        </authorList>
    </citation>
    <scope>NUCLEOTIDE SEQUENCE [LARGE SCALE GENOMIC DNA]</scope>
    <source>
        <strain evidence="12 13">cv. Gransden 2004</strain>
    </source>
</reference>
<evidence type="ECO:0000256" key="8">
    <source>
        <dbReference type="ARBA" id="ARBA00023136"/>
    </source>
</evidence>
<evidence type="ECO:0000256" key="7">
    <source>
        <dbReference type="ARBA" id="ARBA00022989"/>
    </source>
</evidence>
<evidence type="ECO:0000256" key="9">
    <source>
        <dbReference type="SAM" id="MobiDB-lite"/>
    </source>
</evidence>
<name>A0A2K1JU66_PHYPA</name>
<keyword evidence="3" id="KW-0813">Transport</keyword>
<gene>
    <name evidence="11" type="ORF">PHYPA_014817</name>
</gene>
<feature type="transmembrane region" description="Helical" evidence="10">
    <location>
        <begin position="275"/>
        <end position="298"/>
    </location>
</feature>
<dbReference type="EMBL" id="ABEU02000011">
    <property type="protein sequence ID" value="PNR45046.1"/>
    <property type="molecule type" value="Genomic_DNA"/>
</dbReference>
<evidence type="ECO:0000256" key="2">
    <source>
        <dbReference type="ARBA" id="ARBA00008349"/>
    </source>
</evidence>
<feature type="transmembrane region" description="Helical" evidence="10">
    <location>
        <begin position="243"/>
        <end position="266"/>
    </location>
</feature>
<keyword evidence="6" id="KW-0256">Endoplasmic reticulum</keyword>
<dbReference type="Gramene" id="Pp3c11_9530V3.1">
    <property type="protein sequence ID" value="Pp3c11_9530V3.1"/>
    <property type="gene ID" value="Pp3c11_9530"/>
</dbReference>
<evidence type="ECO:0000313" key="12">
    <source>
        <dbReference type="EnsemblPlants" id="Pp3c11_9530V3.1"/>
    </source>
</evidence>
<dbReference type="GO" id="GO:0000139">
    <property type="term" value="C:Golgi membrane"/>
    <property type="evidence" value="ECO:0000318"/>
    <property type="project" value="GO_Central"/>
</dbReference>
<protein>
    <submittedName>
        <fullName evidence="11 12">Uncharacterized protein</fullName>
    </submittedName>
</protein>
<evidence type="ECO:0000256" key="6">
    <source>
        <dbReference type="ARBA" id="ARBA00022824"/>
    </source>
</evidence>
<dbReference type="PANTHER" id="PTHR10778:SF10">
    <property type="entry name" value="SOLUTE CARRIER FAMILY 35 MEMBER B1"/>
    <property type="match status" value="1"/>
</dbReference>
<proteinExistence type="inferred from homology"/>
<reference evidence="11 13" key="2">
    <citation type="journal article" date="2018" name="Plant J.">
        <title>The Physcomitrella patens chromosome-scale assembly reveals moss genome structure and evolution.</title>
        <authorList>
            <person name="Lang D."/>
            <person name="Ullrich K.K."/>
            <person name="Murat F."/>
            <person name="Fuchs J."/>
            <person name="Jenkins J."/>
            <person name="Haas F.B."/>
            <person name="Piednoel M."/>
            <person name="Gundlach H."/>
            <person name="Van Bel M."/>
            <person name="Meyberg R."/>
            <person name="Vives C."/>
            <person name="Morata J."/>
            <person name="Symeonidi A."/>
            <person name="Hiss M."/>
            <person name="Muchero W."/>
            <person name="Kamisugi Y."/>
            <person name="Saleh O."/>
            <person name="Blanc G."/>
            <person name="Decker E.L."/>
            <person name="van Gessel N."/>
            <person name="Grimwood J."/>
            <person name="Hayes R.D."/>
            <person name="Graham S.W."/>
            <person name="Gunter L.E."/>
            <person name="McDaniel S.F."/>
            <person name="Hoernstein S.N.W."/>
            <person name="Larsson A."/>
            <person name="Li F.W."/>
            <person name="Perroud P.F."/>
            <person name="Phillips J."/>
            <person name="Ranjan P."/>
            <person name="Rokshar D.S."/>
            <person name="Rothfels C.J."/>
            <person name="Schneider L."/>
            <person name="Shu S."/>
            <person name="Stevenson D.W."/>
            <person name="Thummler F."/>
            <person name="Tillich M."/>
            <person name="Villarreal Aguilar J.C."/>
            <person name="Widiez T."/>
            <person name="Wong G.K."/>
            <person name="Wymore A."/>
            <person name="Zhang Y."/>
            <person name="Zimmer A.D."/>
            <person name="Quatrano R.S."/>
            <person name="Mayer K.F.X."/>
            <person name="Goodstein D."/>
            <person name="Casacuberta J.M."/>
            <person name="Vandepoele K."/>
            <person name="Reski R."/>
            <person name="Cuming A.C."/>
            <person name="Tuskan G.A."/>
            <person name="Maumus F."/>
            <person name="Salse J."/>
            <person name="Schmutz J."/>
            <person name="Rensing S.A."/>
        </authorList>
    </citation>
    <scope>NUCLEOTIDE SEQUENCE [LARGE SCALE GENOMIC DNA]</scope>
    <source>
        <strain evidence="12 13">cv. Gransden 2004</strain>
    </source>
</reference>
<dbReference type="GO" id="GO:0015297">
    <property type="term" value="F:antiporter activity"/>
    <property type="evidence" value="ECO:0007669"/>
    <property type="project" value="UniProtKB-KW"/>
</dbReference>
<evidence type="ECO:0000256" key="10">
    <source>
        <dbReference type="SAM" id="Phobius"/>
    </source>
</evidence>
<sequence length="380" mass="40689">MPPRERRPPRDNGWEDESSSSSSGNSTSSDAAAPRANEASKVALFSFCVAAIYGAYITQGVLQEKMLGSTTNLRSVCDGSSGLGGHQQRGMARTSSVLKIWPGDPGSEAPILEYCWCSVSNAIGPACGMLALKFISFPAQVLAKSSKMIPVMLMGALVYGVRYSIQEYLCTFLVAGGVAVFAIKESSGKPGKIASPNAPLGYTLCLLNLALDGFTNATQDALSAKYPKVTAWHLMMGMNLWGALYMCLFMFLVPGGGGYAAVSFCLSHSEAARDIFLFCLCGAVGQNFIFLTISHFGALTNTTITTTRKFVSILVSSLWNGNVLSAQQWTGVAMVFLGLSYQIWCKHQKNTARLTPVTNDYTGEMNSAARSRSATKRGKN</sequence>
<evidence type="ECO:0000313" key="11">
    <source>
        <dbReference type="EMBL" id="PNR45046.1"/>
    </source>
</evidence>
<evidence type="ECO:0000256" key="3">
    <source>
        <dbReference type="ARBA" id="ARBA00022448"/>
    </source>
</evidence>
<comment type="similarity">
    <text evidence="2">Belongs to the nucleotide-sugar transporter family. UDP-galactose:UMP antiporter (TC 2.A.7.11) subfamily.</text>
</comment>
<keyword evidence="7 10" id="KW-1133">Transmembrane helix</keyword>
<keyword evidence="5 10" id="KW-0812">Transmembrane</keyword>
<organism evidence="11">
    <name type="scientific">Physcomitrium patens</name>
    <name type="common">Spreading-leaved earth moss</name>
    <name type="synonym">Physcomitrella patens</name>
    <dbReference type="NCBI Taxonomy" id="3218"/>
    <lineage>
        <taxon>Eukaryota</taxon>
        <taxon>Viridiplantae</taxon>
        <taxon>Streptophyta</taxon>
        <taxon>Embryophyta</taxon>
        <taxon>Bryophyta</taxon>
        <taxon>Bryophytina</taxon>
        <taxon>Bryopsida</taxon>
        <taxon>Funariidae</taxon>
        <taxon>Funariales</taxon>
        <taxon>Funariaceae</taxon>
        <taxon>Physcomitrium</taxon>
    </lineage>
</organism>
<feature type="compositionally biased region" description="Basic and acidic residues" evidence="9">
    <location>
        <begin position="1"/>
        <end position="13"/>
    </location>
</feature>
<dbReference type="Proteomes" id="UP000006727">
    <property type="component" value="Chromosome 11"/>
</dbReference>
<feature type="compositionally biased region" description="Low complexity" evidence="9">
    <location>
        <begin position="19"/>
        <end position="29"/>
    </location>
</feature>
<dbReference type="GO" id="GO:0072334">
    <property type="term" value="P:UDP-galactose transmembrane transport"/>
    <property type="evidence" value="ECO:0000318"/>
    <property type="project" value="GO_Central"/>
</dbReference>
<evidence type="ECO:0000256" key="5">
    <source>
        <dbReference type="ARBA" id="ARBA00022692"/>
    </source>
</evidence>
<dbReference type="GO" id="GO:0005789">
    <property type="term" value="C:endoplasmic reticulum membrane"/>
    <property type="evidence" value="ECO:0000318"/>
    <property type="project" value="GO_Central"/>
</dbReference>
<evidence type="ECO:0000313" key="13">
    <source>
        <dbReference type="Proteomes" id="UP000006727"/>
    </source>
</evidence>